<evidence type="ECO:0000313" key="6">
    <source>
        <dbReference type="EMBL" id="MEJ8825169.1"/>
    </source>
</evidence>
<dbReference type="SUPFAM" id="SSF81923">
    <property type="entry name" value="Double Clp-N motif"/>
    <property type="match status" value="1"/>
</dbReference>
<dbReference type="Proteomes" id="UP001363010">
    <property type="component" value="Unassembled WGS sequence"/>
</dbReference>
<keyword evidence="2" id="KW-0547">Nucleotide-binding</keyword>
<evidence type="ECO:0000256" key="1">
    <source>
        <dbReference type="ARBA" id="ARBA00008675"/>
    </source>
</evidence>
<dbReference type="Gene3D" id="3.40.50.300">
    <property type="entry name" value="P-loop containing nucleotide triphosphate hydrolases"/>
    <property type="match status" value="1"/>
</dbReference>
<organism evidence="6 7">
    <name type="scientific">Variovorax humicola</name>
    <dbReference type="NCBI Taxonomy" id="1769758"/>
    <lineage>
        <taxon>Bacteria</taxon>
        <taxon>Pseudomonadati</taxon>
        <taxon>Pseudomonadota</taxon>
        <taxon>Betaproteobacteria</taxon>
        <taxon>Burkholderiales</taxon>
        <taxon>Comamonadaceae</taxon>
        <taxon>Variovorax</taxon>
    </lineage>
</organism>
<protein>
    <submittedName>
        <fullName evidence="6">Clp protease N-terminal domain-containing protein</fullName>
    </submittedName>
</protein>
<evidence type="ECO:0000256" key="2">
    <source>
        <dbReference type="ARBA" id="ARBA00022741"/>
    </source>
</evidence>
<dbReference type="PANTHER" id="PTHR11638:SF18">
    <property type="entry name" value="HEAT SHOCK PROTEIN 104"/>
    <property type="match status" value="1"/>
</dbReference>
<accession>A0ABU8W6K2</accession>
<feature type="domain" description="Clp R" evidence="5">
    <location>
        <begin position="3"/>
        <end position="144"/>
    </location>
</feature>
<dbReference type="InterPro" id="IPR036628">
    <property type="entry name" value="Clp_N_dom_sf"/>
</dbReference>
<gene>
    <name evidence="6" type="ORF">WKW80_24605</name>
</gene>
<dbReference type="InterPro" id="IPR004176">
    <property type="entry name" value="Clp_R_N"/>
</dbReference>
<dbReference type="GO" id="GO:0006508">
    <property type="term" value="P:proteolysis"/>
    <property type="evidence" value="ECO:0007669"/>
    <property type="project" value="UniProtKB-KW"/>
</dbReference>
<dbReference type="RefSeq" id="WP_340366201.1">
    <property type="nucleotide sequence ID" value="NZ_JBBKZV010000020.1"/>
</dbReference>
<evidence type="ECO:0000313" key="7">
    <source>
        <dbReference type="Proteomes" id="UP001363010"/>
    </source>
</evidence>
<dbReference type="InterPro" id="IPR050130">
    <property type="entry name" value="ClpA_ClpB"/>
</dbReference>
<evidence type="ECO:0000259" key="5">
    <source>
        <dbReference type="PROSITE" id="PS51903"/>
    </source>
</evidence>
<dbReference type="GO" id="GO:0008233">
    <property type="term" value="F:peptidase activity"/>
    <property type="evidence" value="ECO:0007669"/>
    <property type="project" value="UniProtKB-KW"/>
</dbReference>
<dbReference type="EMBL" id="JBBKZV010000020">
    <property type="protein sequence ID" value="MEJ8825169.1"/>
    <property type="molecule type" value="Genomic_DNA"/>
</dbReference>
<dbReference type="Gene3D" id="1.10.1780.10">
    <property type="entry name" value="Clp, N-terminal domain"/>
    <property type="match status" value="1"/>
</dbReference>
<dbReference type="InterPro" id="IPR027417">
    <property type="entry name" value="P-loop_NTPase"/>
</dbReference>
<comment type="similarity">
    <text evidence="1">Belongs to the ClpA/ClpB family.</text>
</comment>
<keyword evidence="4" id="KW-0677">Repeat</keyword>
<keyword evidence="3" id="KW-0067">ATP-binding</keyword>
<comment type="caution">
    <text evidence="6">The sequence shown here is derived from an EMBL/GenBank/DDBJ whole genome shotgun (WGS) entry which is preliminary data.</text>
</comment>
<keyword evidence="6" id="KW-0645">Protease</keyword>
<evidence type="ECO:0000256" key="3">
    <source>
        <dbReference type="ARBA" id="ARBA00022840"/>
    </source>
</evidence>
<dbReference type="Pfam" id="PF02861">
    <property type="entry name" value="Clp_N"/>
    <property type="match status" value="1"/>
</dbReference>
<dbReference type="PROSITE" id="PS51903">
    <property type="entry name" value="CLP_R"/>
    <property type="match status" value="1"/>
</dbReference>
<proteinExistence type="inferred from homology"/>
<dbReference type="SUPFAM" id="SSF52540">
    <property type="entry name" value="P-loop containing nucleoside triphosphate hydrolases"/>
    <property type="match status" value="1"/>
</dbReference>
<dbReference type="PANTHER" id="PTHR11638">
    <property type="entry name" value="ATP-DEPENDENT CLP PROTEASE"/>
    <property type="match status" value="1"/>
</dbReference>
<feature type="non-terminal residue" evidence="6">
    <location>
        <position position="199"/>
    </location>
</feature>
<reference evidence="6 7" key="1">
    <citation type="submission" date="2024-03" db="EMBL/GenBank/DDBJ databases">
        <title>Novel species of the genus Variovorax.</title>
        <authorList>
            <person name="Liu Q."/>
            <person name="Xin Y.-H."/>
        </authorList>
    </citation>
    <scope>NUCLEOTIDE SEQUENCE [LARGE SCALE GENOMIC DNA]</scope>
    <source>
        <strain evidence="6 7">KACC 18501</strain>
    </source>
</reference>
<keyword evidence="6" id="KW-0378">Hydrolase</keyword>
<name>A0ABU8W6K2_9BURK</name>
<evidence type="ECO:0000256" key="4">
    <source>
        <dbReference type="PROSITE-ProRule" id="PRU01251"/>
    </source>
</evidence>
<keyword evidence="7" id="KW-1185">Reference proteome</keyword>
<sequence length="199" mass="21649">MRQDKLTTKFQEALGDAQSLALGNDNAYIEPVHLLLAMLRQDEGPRAVLERAGANVPGLVQAAEAAIKKLPQVQGHDVVQVGPDLNKLLQATEKEAIKRNDQFIAGELFLLAVADSKAEIGNIARGNGLTRKSLEAAIEAVRGGQGVNSADAEGQREALKKYCLDLTERARLGKLDPVIGRDEEIRRAIQVLQRRTKNN</sequence>